<dbReference type="Pfam" id="PF04909">
    <property type="entry name" value="Amidohydro_2"/>
    <property type="match status" value="1"/>
</dbReference>
<dbReference type="SUPFAM" id="SSF51556">
    <property type="entry name" value="Metallo-dependent hydrolases"/>
    <property type="match status" value="1"/>
</dbReference>
<dbReference type="Proteomes" id="UP001501690">
    <property type="component" value="Unassembled WGS sequence"/>
</dbReference>
<evidence type="ECO:0000313" key="4">
    <source>
        <dbReference type="Proteomes" id="UP001501690"/>
    </source>
</evidence>
<dbReference type="InterPro" id="IPR032465">
    <property type="entry name" value="ACMSD"/>
</dbReference>
<dbReference type="PANTHER" id="PTHR21240">
    <property type="entry name" value="2-AMINO-3-CARBOXYLMUCONATE-6-SEMIALDEHYDE DECARBOXYLASE"/>
    <property type="match status" value="1"/>
</dbReference>
<sequence length="300" mass="34227">MFIVDSQIHLWKEETPDRPWVPGARERIRLNGHREEAFLAEEAVGLMDEAGVNRALILPPSWEGDRIDYALEAAEQYPGRFGIMARVPQNDPEEGEKLLHFIKEQEHIKGVRLTFHRPQDRNWMIDGTNDWYWPIAEKLGIPTMVHAPIWKRELGQIAEKHPDLKIIIDHMGIMARCVDDAIGYWVQETADLAVYPNISVKVSAIPGYSTAPFPNLNIEKYVREVVDKMGPERAHWGTDITRLLGHGLTWTDTIEQFTKHFSFSEEELEWIMGKGICKVLDWDIPADAETVGAGAKAETA</sequence>
<dbReference type="RefSeq" id="WP_344072700.1">
    <property type="nucleotide sequence ID" value="NZ_BAAAPL010000002.1"/>
</dbReference>
<dbReference type="Gene3D" id="3.20.20.140">
    <property type="entry name" value="Metal-dependent hydrolases"/>
    <property type="match status" value="1"/>
</dbReference>
<comment type="caution">
    <text evidence="3">The sequence shown here is derived from an EMBL/GenBank/DDBJ whole genome shotgun (WGS) entry which is preliminary data.</text>
</comment>
<evidence type="ECO:0000256" key="1">
    <source>
        <dbReference type="ARBA" id="ARBA00023239"/>
    </source>
</evidence>
<dbReference type="InterPro" id="IPR032466">
    <property type="entry name" value="Metal_Hydrolase"/>
</dbReference>
<proteinExistence type="predicted"/>
<feature type="domain" description="Amidohydrolase-related" evidence="2">
    <location>
        <begin position="4"/>
        <end position="274"/>
    </location>
</feature>
<keyword evidence="4" id="KW-1185">Reference proteome</keyword>
<organism evidence="3 4">
    <name type="scientific">Microbacterium sediminicola</name>
    <dbReference type="NCBI Taxonomy" id="415210"/>
    <lineage>
        <taxon>Bacteria</taxon>
        <taxon>Bacillati</taxon>
        <taxon>Actinomycetota</taxon>
        <taxon>Actinomycetes</taxon>
        <taxon>Micrococcales</taxon>
        <taxon>Microbacteriaceae</taxon>
        <taxon>Microbacterium</taxon>
    </lineage>
</organism>
<evidence type="ECO:0000259" key="2">
    <source>
        <dbReference type="Pfam" id="PF04909"/>
    </source>
</evidence>
<keyword evidence="1" id="KW-0456">Lyase</keyword>
<dbReference type="InterPro" id="IPR006680">
    <property type="entry name" value="Amidohydro-rel"/>
</dbReference>
<dbReference type="EMBL" id="BAAAPL010000002">
    <property type="protein sequence ID" value="GAA1704416.1"/>
    <property type="molecule type" value="Genomic_DNA"/>
</dbReference>
<accession>A0ABP4UIP2</accession>
<protein>
    <recommendedName>
        <fullName evidence="2">Amidohydrolase-related domain-containing protein</fullName>
    </recommendedName>
</protein>
<gene>
    <name evidence="3" type="ORF">GCM10009808_22880</name>
</gene>
<reference evidence="4" key="1">
    <citation type="journal article" date="2019" name="Int. J. Syst. Evol. Microbiol.">
        <title>The Global Catalogue of Microorganisms (GCM) 10K type strain sequencing project: providing services to taxonomists for standard genome sequencing and annotation.</title>
        <authorList>
            <consortium name="The Broad Institute Genomics Platform"/>
            <consortium name="The Broad Institute Genome Sequencing Center for Infectious Disease"/>
            <person name="Wu L."/>
            <person name="Ma J."/>
        </authorList>
    </citation>
    <scope>NUCLEOTIDE SEQUENCE [LARGE SCALE GENOMIC DNA]</scope>
    <source>
        <strain evidence="4">JCM 15577</strain>
    </source>
</reference>
<evidence type="ECO:0000313" key="3">
    <source>
        <dbReference type="EMBL" id="GAA1704416.1"/>
    </source>
</evidence>
<name>A0ABP4UIP2_9MICO</name>